<feature type="DNA-binding region" description="H-T-H motif" evidence="2">
    <location>
        <begin position="29"/>
        <end position="48"/>
    </location>
</feature>
<dbReference type="PROSITE" id="PS50977">
    <property type="entry name" value="HTH_TETR_2"/>
    <property type="match status" value="1"/>
</dbReference>
<dbReference type="InterPro" id="IPR009057">
    <property type="entry name" value="Homeodomain-like_sf"/>
</dbReference>
<evidence type="ECO:0000256" key="1">
    <source>
        <dbReference type="ARBA" id="ARBA00023125"/>
    </source>
</evidence>
<evidence type="ECO:0000256" key="2">
    <source>
        <dbReference type="PROSITE-ProRule" id="PRU00335"/>
    </source>
</evidence>
<dbReference type="RefSeq" id="WP_259449602.1">
    <property type="nucleotide sequence ID" value="NZ_CP119520.1"/>
</dbReference>
<dbReference type="Proteomes" id="UP001165263">
    <property type="component" value="Unassembled WGS sequence"/>
</dbReference>
<dbReference type="InterPro" id="IPR001647">
    <property type="entry name" value="HTH_TetR"/>
</dbReference>
<reference evidence="4" key="1">
    <citation type="submission" date="2022-08" db="EMBL/GenBank/DDBJ databases">
        <title>Reclassification of Massilia species as members of the genera Telluria, Duganella, Pseudoduganella, Mokoshia gen. nov. and Zemynaea gen. nov. using orthogonal and non-orthogonal genome-based approaches.</title>
        <authorList>
            <person name="Bowman J.P."/>
        </authorList>
    </citation>
    <scope>NUCLEOTIDE SEQUENCE</scope>
    <source>
        <strain evidence="4">LMG 11547</strain>
    </source>
</reference>
<proteinExistence type="predicted"/>
<evidence type="ECO:0000313" key="4">
    <source>
        <dbReference type="EMBL" id="MCS0630499.1"/>
    </source>
</evidence>
<comment type="caution">
    <text evidence="4">The sequence shown here is derived from an EMBL/GenBank/DDBJ whole genome shotgun (WGS) entry which is preliminary data.</text>
</comment>
<dbReference type="Gene3D" id="1.10.357.10">
    <property type="entry name" value="Tetracycline Repressor, domain 2"/>
    <property type="match status" value="1"/>
</dbReference>
<organism evidence="4 5">
    <name type="scientific">Telluria mixta</name>
    <dbReference type="NCBI Taxonomy" id="34071"/>
    <lineage>
        <taxon>Bacteria</taxon>
        <taxon>Pseudomonadati</taxon>
        <taxon>Pseudomonadota</taxon>
        <taxon>Betaproteobacteria</taxon>
        <taxon>Burkholderiales</taxon>
        <taxon>Oxalobacteraceae</taxon>
        <taxon>Telluria group</taxon>
        <taxon>Telluria</taxon>
    </lineage>
</organism>
<dbReference type="PANTHER" id="PTHR30055">
    <property type="entry name" value="HTH-TYPE TRANSCRIPTIONAL REGULATOR RUTR"/>
    <property type="match status" value="1"/>
</dbReference>
<name>A0ABT2C1D4_9BURK</name>
<protein>
    <submittedName>
        <fullName evidence="4">TetR/AcrR family transcriptional regulator</fullName>
    </submittedName>
</protein>
<dbReference type="PRINTS" id="PR00455">
    <property type="entry name" value="HTHTETR"/>
</dbReference>
<feature type="domain" description="HTH tetR-type" evidence="3">
    <location>
        <begin position="7"/>
        <end position="66"/>
    </location>
</feature>
<evidence type="ECO:0000259" key="3">
    <source>
        <dbReference type="PROSITE" id="PS50977"/>
    </source>
</evidence>
<dbReference type="Pfam" id="PF00440">
    <property type="entry name" value="TetR_N"/>
    <property type="match status" value="1"/>
</dbReference>
<dbReference type="InterPro" id="IPR050109">
    <property type="entry name" value="HTH-type_TetR-like_transc_reg"/>
</dbReference>
<keyword evidence="5" id="KW-1185">Reference proteome</keyword>
<accession>A0ABT2C1D4</accession>
<evidence type="ECO:0000313" key="5">
    <source>
        <dbReference type="Proteomes" id="UP001165263"/>
    </source>
</evidence>
<dbReference type="SUPFAM" id="SSF46689">
    <property type="entry name" value="Homeodomain-like"/>
    <property type="match status" value="1"/>
</dbReference>
<sequence>MARPKSEEKRLHLLEAAAQAVAERGVGAPTALVATMAGVAEGTLFRYFPTKEALLNEMYLYISEQGWSSVDTSFDPSLSLIERARRIWDAHIDWALAHPVWNRAVTQLSVTDILTAETRAAEMAMFPDVHMLELVQASDVTAGHPSRYADALFIAVANTTIDFAMREPGRITEYKDSGFLAIRRMFFD</sequence>
<dbReference type="PANTHER" id="PTHR30055:SF222">
    <property type="entry name" value="REGULATORY PROTEIN"/>
    <property type="match status" value="1"/>
</dbReference>
<dbReference type="EMBL" id="JANUHC010000004">
    <property type="protein sequence ID" value="MCS0630499.1"/>
    <property type="molecule type" value="Genomic_DNA"/>
</dbReference>
<gene>
    <name evidence="4" type="ORF">NX786_14255</name>
</gene>
<keyword evidence="1 2" id="KW-0238">DNA-binding</keyword>